<evidence type="ECO:0000313" key="17">
    <source>
        <dbReference type="EMBL" id="EUC37815.1"/>
    </source>
</evidence>
<dbReference type="GO" id="GO:0003984">
    <property type="term" value="F:acetolactate synthase activity"/>
    <property type="evidence" value="ECO:0007669"/>
    <property type="project" value="UniProtKB-EC"/>
</dbReference>
<keyword evidence="8 12" id="KW-0460">Magnesium</keyword>
<dbReference type="GO" id="GO:0050660">
    <property type="term" value="F:flavin adenine dinucleotide binding"/>
    <property type="evidence" value="ECO:0007669"/>
    <property type="project" value="InterPro"/>
</dbReference>
<sequence length="690" mass="75365">MLQSRTRAINALNRTRCFSTTPHKAAVSPFRRPAQALTANAASQDAKRTQSTAAAGTQSQPRSRPSPAFNRDDYDSVQPLKQYRSPAMDHSFVGMTGGQIFHEMMLRQGVKHIFGYPGGAILPVFDAIYQSKHFDFILPRHEQGAGHMAEGYARASGKPGVVLVTSGPGATNVVTPMQDALMDGTPLVVFCGQVVTSAIGSDAFQEADMVGITRPCTKWNVLVKNIAELPRRINEAFEIATSGRPGPVLVDLPKDVTASVLQRAIPMSSTLPTTVSAATIAARELSKQQLDQSIRRSADLINKAKKPVIYAGQGILQTEDGPRLLKELAEKVTIPVTTTLQGLGGFDELDPKSLHMLGMHGSAYANMAMQEADLILALGARFDDRITGAISKFAPAAKAAAAEGRGGIIHFEIMPKNINKVVQATEAVEGDLGTNLKQLLPLVNKVDDRPEWMGQIAEWKKRFPWAYEKEGENGLIKPQTVMEKLSDLTADRKEQTILTTGVGQHQMWCAQHYRWRYPRTMITSGGLGTMGYGLPAAIGAKVARPDCTVIDIDGDSSFSMTLTELSTAAEFNIGVKVIILNNEEQGMVTQWQTLFYTDRFSHTHQRNADFVKLGDAMGVQAKRCMKIDELEDSLKWLLDTEGPALLEIVTDQKVPVLPMVPAGSALHEFLVYDEKTAKERRAQTKARSGR</sequence>
<dbReference type="InterPro" id="IPR000399">
    <property type="entry name" value="TPP-bd_CS"/>
</dbReference>
<feature type="compositionally biased region" description="Polar residues" evidence="13">
    <location>
        <begin position="37"/>
        <end position="63"/>
    </location>
</feature>
<evidence type="ECO:0000256" key="13">
    <source>
        <dbReference type="SAM" id="MobiDB-lite"/>
    </source>
</evidence>
<dbReference type="FunFam" id="3.40.50.970:FF:000053">
    <property type="entry name" value="Acetolactate synthase, mitochondrial"/>
    <property type="match status" value="1"/>
</dbReference>
<dbReference type="AlphaFoldDB" id="W6YJQ1"/>
<dbReference type="RefSeq" id="XP_007707855.1">
    <property type="nucleotide sequence ID" value="XM_007709665.1"/>
</dbReference>
<dbReference type="Gene3D" id="3.40.50.1220">
    <property type="entry name" value="TPP-binding domain"/>
    <property type="match status" value="1"/>
</dbReference>
<protein>
    <recommendedName>
        <fullName evidence="4 12">Acetolactate synthase</fullName>
        <ecNumber evidence="4 12">2.2.1.6</ecNumber>
    </recommendedName>
</protein>
<dbReference type="Proteomes" id="UP000053841">
    <property type="component" value="Unassembled WGS sequence"/>
</dbReference>
<dbReference type="NCBIfam" id="TIGR00118">
    <property type="entry name" value="acolac_lg"/>
    <property type="match status" value="1"/>
</dbReference>
<dbReference type="SUPFAM" id="SSF52467">
    <property type="entry name" value="DHS-like NAD/FAD-binding domain"/>
    <property type="match status" value="1"/>
</dbReference>
<evidence type="ECO:0000256" key="5">
    <source>
        <dbReference type="ARBA" id="ARBA00022605"/>
    </source>
</evidence>
<reference evidence="17 18" key="1">
    <citation type="journal article" date="2013" name="PLoS Genet.">
        <title>Comparative genome structure, secondary metabolite, and effector coding capacity across Cochliobolus pathogens.</title>
        <authorList>
            <person name="Condon B.J."/>
            <person name="Leng Y."/>
            <person name="Wu D."/>
            <person name="Bushley K.E."/>
            <person name="Ohm R.A."/>
            <person name="Otillar R."/>
            <person name="Martin J."/>
            <person name="Schackwitz W."/>
            <person name="Grimwood J."/>
            <person name="MohdZainudin N."/>
            <person name="Xue C."/>
            <person name="Wang R."/>
            <person name="Manning V.A."/>
            <person name="Dhillon B."/>
            <person name="Tu Z.J."/>
            <person name="Steffenson B.J."/>
            <person name="Salamov A."/>
            <person name="Sun H."/>
            <person name="Lowry S."/>
            <person name="LaButti K."/>
            <person name="Han J."/>
            <person name="Copeland A."/>
            <person name="Lindquist E."/>
            <person name="Barry K."/>
            <person name="Schmutz J."/>
            <person name="Baker S.E."/>
            <person name="Ciuffetti L.M."/>
            <person name="Grigoriev I.V."/>
            <person name="Zhong S."/>
            <person name="Turgeon B.G."/>
        </authorList>
    </citation>
    <scope>NUCLEOTIDE SEQUENCE [LARGE SCALE GENOMIC DNA]</scope>
    <source>
        <strain evidence="17 18">26-R-13</strain>
    </source>
</reference>
<dbReference type="PANTHER" id="PTHR18968">
    <property type="entry name" value="THIAMINE PYROPHOSPHATE ENZYMES"/>
    <property type="match status" value="1"/>
</dbReference>
<feature type="domain" description="Thiamine pyrophosphate enzyme central" evidence="14">
    <location>
        <begin position="294"/>
        <end position="439"/>
    </location>
</feature>
<evidence type="ECO:0000256" key="6">
    <source>
        <dbReference type="ARBA" id="ARBA00022679"/>
    </source>
</evidence>
<evidence type="ECO:0000259" key="16">
    <source>
        <dbReference type="Pfam" id="PF02776"/>
    </source>
</evidence>
<dbReference type="Pfam" id="PF00205">
    <property type="entry name" value="TPP_enzyme_M"/>
    <property type="match status" value="1"/>
</dbReference>
<dbReference type="HOGENOM" id="CLU_013748_1_2_1"/>
<feature type="region of interest" description="Disordered" evidence="13">
    <location>
        <begin position="36"/>
        <end position="74"/>
    </location>
</feature>
<proteinExistence type="inferred from homology"/>
<evidence type="ECO:0000256" key="4">
    <source>
        <dbReference type="ARBA" id="ARBA00013145"/>
    </source>
</evidence>
<comment type="cofactor">
    <cofactor evidence="12">
        <name>thiamine diphosphate</name>
        <dbReference type="ChEBI" id="CHEBI:58937"/>
    </cofactor>
    <text evidence="12">Binds 1 thiamine pyrophosphate per subunit.</text>
</comment>
<comment type="similarity">
    <text evidence="3 12">Belongs to the TPP enzyme family.</text>
</comment>
<evidence type="ECO:0000256" key="1">
    <source>
        <dbReference type="ARBA" id="ARBA00004974"/>
    </source>
</evidence>
<dbReference type="EMBL" id="KI964547">
    <property type="protein sequence ID" value="EUC37815.1"/>
    <property type="molecule type" value="Genomic_DNA"/>
</dbReference>
<evidence type="ECO:0000256" key="2">
    <source>
        <dbReference type="ARBA" id="ARBA00005025"/>
    </source>
</evidence>
<dbReference type="CDD" id="cd02015">
    <property type="entry name" value="TPP_AHAS"/>
    <property type="match status" value="1"/>
</dbReference>
<dbReference type="GO" id="GO:0009097">
    <property type="term" value="P:isoleucine biosynthetic process"/>
    <property type="evidence" value="ECO:0007669"/>
    <property type="project" value="UniProtKB-UniPathway"/>
</dbReference>
<dbReference type="Pfam" id="PF02775">
    <property type="entry name" value="TPP_enzyme_C"/>
    <property type="match status" value="1"/>
</dbReference>
<evidence type="ECO:0000256" key="11">
    <source>
        <dbReference type="ARBA" id="ARBA00023304"/>
    </source>
</evidence>
<keyword evidence="10 12" id="KW-0786">Thiamine pyrophosphate</keyword>
<dbReference type="SUPFAM" id="SSF52518">
    <property type="entry name" value="Thiamin diphosphate-binding fold (THDP-binding)"/>
    <property type="match status" value="2"/>
</dbReference>
<dbReference type="GO" id="GO:0000287">
    <property type="term" value="F:magnesium ion binding"/>
    <property type="evidence" value="ECO:0007669"/>
    <property type="project" value="UniProtKB-UniRule"/>
</dbReference>
<gene>
    <name evidence="17" type="ORF">COCCADRAFT_84345</name>
</gene>
<dbReference type="Pfam" id="PF02776">
    <property type="entry name" value="TPP_enzyme_N"/>
    <property type="match status" value="1"/>
</dbReference>
<comment type="catalytic activity">
    <reaction evidence="12">
        <text>2 pyruvate + H(+) = (2S)-2-acetolactate + CO2</text>
        <dbReference type="Rhea" id="RHEA:25249"/>
        <dbReference type="ChEBI" id="CHEBI:15361"/>
        <dbReference type="ChEBI" id="CHEBI:15378"/>
        <dbReference type="ChEBI" id="CHEBI:16526"/>
        <dbReference type="ChEBI" id="CHEBI:58476"/>
        <dbReference type="EC" id="2.2.1.6"/>
    </reaction>
</comment>
<dbReference type="UniPathway" id="UPA00049">
    <property type="reaction ID" value="UER00059"/>
</dbReference>
<dbReference type="InterPro" id="IPR012000">
    <property type="entry name" value="Thiamin_PyroP_enz_cen_dom"/>
</dbReference>
<keyword evidence="18" id="KW-1185">Reference proteome</keyword>
<dbReference type="CDD" id="cd07035">
    <property type="entry name" value="TPP_PYR_POX_like"/>
    <property type="match status" value="1"/>
</dbReference>
<dbReference type="GO" id="GO:0009099">
    <property type="term" value="P:L-valine biosynthetic process"/>
    <property type="evidence" value="ECO:0007669"/>
    <property type="project" value="UniProtKB-UniPathway"/>
</dbReference>
<evidence type="ECO:0000313" key="18">
    <source>
        <dbReference type="Proteomes" id="UP000053841"/>
    </source>
</evidence>
<accession>W6YJQ1</accession>
<evidence type="ECO:0000256" key="7">
    <source>
        <dbReference type="ARBA" id="ARBA00022723"/>
    </source>
</evidence>
<dbReference type="GO" id="GO:0005948">
    <property type="term" value="C:acetolactate synthase complex"/>
    <property type="evidence" value="ECO:0007669"/>
    <property type="project" value="TreeGrafter"/>
</dbReference>
<dbReference type="InterPro" id="IPR011766">
    <property type="entry name" value="TPP_enzyme_TPP-bd"/>
</dbReference>
<comment type="pathway">
    <text evidence="1 12">Amino-acid biosynthesis; L-isoleucine biosynthesis; L-isoleucine from 2-oxobutanoate: step 1/4.</text>
</comment>
<dbReference type="PANTHER" id="PTHR18968:SF13">
    <property type="entry name" value="ACETOLACTATE SYNTHASE CATALYTIC SUBUNIT, MITOCHONDRIAL"/>
    <property type="match status" value="1"/>
</dbReference>
<dbReference type="EC" id="2.2.1.6" evidence="4 12"/>
<dbReference type="OrthoDB" id="16262at2759"/>
<keyword evidence="11 12" id="KW-0100">Branched-chain amino acid biosynthesis</keyword>
<feature type="domain" description="Thiamine pyrophosphate enzyme TPP-binding" evidence="15">
    <location>
        <begin position="501"/>
        <end position="648"/>
    </location>
</feature>
<evidence type="ECO:0000256" key="10">
    <source>
        <dbReference type="ARBA" id="ARBA00023052"/>
    </source>
</evidence>
<dbReference type="eggNOG" id="KOG4166">
    <property type="taxonomic scope" value="Eukaryota"/>
</dbReference>
<dbReference type="UniPathway" id="UPA00047">
    <property type="reaction ID" value="UER00055"/>
</dbReference>
<dbReference type="InterPro" id="IPR012001">
    <property type="entry name" value="Thiamin_PyroP_enz_TPP-bd_dom"/>
</dbReference>
<comment type="pathway">
    <text evidence="2 12">Amino-acid biosynthesis; L-valine biosynthesis; L-valine from pyruvate: step 1/4.</text>
</comment>
<keyword evidence="7 12" id="KW-0479">Metal-binding</keyword>
<dbReference type="InterPro" id="IPR045229">
    <property type="entry name" value="TPP_enz"/>
</dbReference>
<dbReference type="KEGG" id="bze:COCCADRAFT_84345"/>
<evidence type="ECO:0000256" key="3">
    <source>
        <dbReference type="ARBA" id="ARBA00007812"/>
    </source>
</evidence>
<dbReference type="GeneID" id="19151751"/>
<evidence type="ECO:0000256" key="9">
    <source>
        <dbReference type="ARBA" id="ARBA00022946"/>
    </source>
</evidence>
<name>W6YJQ1_COCC2</name>
<comment type="cofactor">
    <cofactor evidence="12">
        <name>Mg(2+)</name>
        <dbReference type="ChEBI" id="CHEBI:18420"/>
    </cofactor>
    <text evidence="12">Binds 1 Mg(2+) ion per subunit.</text>
</comment>
<keyword evidence="9" id="KW-0809">Transit peptide</keyword>
<dbReference type="FunFam" id="3.40.50.1220:FF:000008">
    <property type="entry name" value="Acetolactate synthase"/>
    <property type="match status" value="1"/>
</dbReference>
<dbReference type="FunFam" id="3.40.50.970:FF:000007">
    <property type="entry name" value="Acetolactate synthase"/>
    <property type="match status" value="1"/>
</dbReference>
<evidence type="ECO:0000256" key="12">
    <source>
        <dbReference type="RuleBase" id="RU003591"/>
    </source>
</evidence>
<dbReference type="GO" id="GO:0005739">
    <property type="term" value="C:mitochondrion"/>
    <property type="evidence" value="ECO:0007669"/>
    <property type="project" value="TreeGrafter"/>
</dbReference>
<dbReference type="Gene3D" id="3.40.50.970">
    <property type="match status" value="2"/>
</dbReference>
<dbReference type="InterPro" id="IPR029035">
    <property type="entry name" value="DHS-like_NAD/FAD-binding_dom"/>
</dbReference>
<dbReference type="InterPro" id="IPR029061">
    <property type="entry name" value="THDP-binding"/>
</dbReference>
<dbReference type="InterPro" id="IPR039368">
    <property type="entry name" value="AHAS_TPP"/>
</dbReference>
<dbReference type="GO" id="GO:0030976">
    <property type="term" value="F:thiamine pyrophosphate binding"/>
    <property type="evidence" value="ECO:0007669"/>
    <property type="project" value="UniProtKB-UniRule"/>
</dbReference>
<keyword evidence="5 12" id="KW-0028">Amino-acid biosynthesis</keyword>
<feature type="domain" description="Thiamine pyrophosphate enzyme N-terminal TPP-binding" evidence="16">
    <location>
        <begin position="95"/>
        <end position="209"/>
    </location>
</feature>
<evidence type="ECO:0000259" key="15">
    <source>
        <dbReference type="Pfam" id="PF02775"/>
    </source>
</evidence>
<dbReference type="InterPro" id="IPR012846">
    <property type="entry name" value="Acetolactate_synth_lsu"/>
</dbReference>
<evidence type="ECO:0000259" key="14">
    <source>
        <dbReference type="Pfam" id="PF00205"/>
    </source>
</evidence>
<dbReference type="STRING" id="930089.W6YJQ1"/>
<organism evidence="17 18">
    <name type="scientific">Cochliobolus carbonum (strain 26-R-13)</name>
    <name type="common">Maize leaf spot fungus</name>
    <name type="synonym">Bipolaris zeicola</name>
    <dbReference type="NCBI Taxonomy" id="930089"/>
    <lineage>
        <taxon>Eukaryota</taxon>
        <taxon>Fungi</taxon>
        <taxon>Dikarya</taxon>
        <taxon>Ascomycota</taxon>
        <taxon>Pezizomycotina</taxon>
        <taxon>Dothideomycetes</taxon>
        <taxon>Pleosporomycetidae</taxon>
        <taxon>Pleosporales</taxon>
        <taxon>Pleosporineae</taxon>
        <taxon>Pleosporaceae</taxon>
        <taxon>Bipolaris</taxon>
    </lineage>
</organism>
<keyword evidence="6 12" id="KW-0808">Transferase</keyword>
<evidence type="ECO:0000256" key="8">
    <source>
        <dbReference type="ARBA" id="ARBA00022842"/>
    </source>
</evidence>
<dbReference type="PROSITE" id="PS00187">
    <property type="entry name" value="TPP_ENZYMES"/>
    <property type="match status" value="1"/>
</dbReference>